<evidence type="ECO:0000259" key="1">
    <source>
        <dbReference type="PROSITE" id="PS50994"/>
    </source>
</evidence>
<protein>
    <recommendedName>
        <fullName evidence="1">Integrase catalytic domain-containing protein</fullName>
    </recommendedName>
</protein>
<organism evidence="2 3">
    <name type="scientific">Rhizobium lentis</name>
    <dbReference type="NCBI Taxonomy" id="1138194"/>
    <lineage>
        <taxon>Bacteria</taxon>
        <taxon>Pseudomonadati</taxon>
        <taxon>Pseudomonadota</taxon>
        <taxon>Alphaproteobacteria</taxon>
        <taxon>Hyphomicrobiales</taxon>
        <taxon>Rhizobiaceae</taxon>
        <taxon>Rhizobium/Agrobacterium group</taxon>
        <taxon>Rhizobium</taxon>
    </lineage>
</organism>
<dbReference type="PROSITE" id="PS50994">
    <property type="entry name" value="INTEGRASE"/>
    <property type="match status" value="1"/>
</dbReference>
<dbReference type="Gene3D" id="3.30.420.10">
    <property type="entry name" value="Ribonuclease H-like superfamily/Ribonuclease H"/>
    <property type="match status" value="1"/>
</dbReference>
<dbReference type="SUPFAM" id="SSF53098">
    <property type="entry name" value="Ribonuclease H-like"/>
    <property type="match status" value="1"/>
</dbReference>
<proteinExistence type="predicted"/>
<accession>A0A7W9CYQ2</accession>
<dbReference type="GO" id="GO:0003676">
    <property type="term" value="F:nucleic acid binding"/>
    <property type="evidence" value="ECO:0007669"/>
    <property type="project" value="InterPro"/>
</dbReference>
<reference evidence="2 3" key="1">
    <citation type="submission" date="2020-08" db="EMBL/GenBank/DDBJ databases">
        <title>Genomic Encyclopedia of Type Strains, Phase IV (KMG-V): Genome sequencing to study the core and pangenomes of soil and plant-associated prokaryotes.</title>
        <authorList>
            <person name="Whitman W."/>
        </authorList>
    </citation>
    <scope>NUCLEOTIDE SEQUENCE [LARGE SCALE GENOMIC DNA]</scope>
    <source>
        <strain evidence="2 3">SEMIA 4034</strain>
    </source>
</reference>
<keyword evidence="3" id="KW-1185">Reference proteome</keyword>
<dbReference type="InterPro" id="IPR036397">
    <property type="entry name" value="RNaseH_sf"/>
</dbReference>
<feature type="domain" description="Integrase catalytic" evidence="1">
    <location>
        <begin position="28"/>
        <end position="185"/>
    </location>
</feature>
<dbReference type="AlphaFoldDB" id="A0A7W9CYQ2"/>
<name>A0A7W9CYQ2_9HYPH</name>
<comment type="caution">
    <text evidence="2">The sequence shown here is derived from an EMBL/GenBank/DDBJ whole genome shotgun (WGS) entry which is preliminary data.</text>
</comment>
<dbReference type="GO" id="GO:0015074">
    <property type="term" value="P:DNA integration"/>
    <property type="evidence" value="ECO:0007669"/>
    <property type="project" value="InterPro"/>
</dbReference>
<evidence type="ECO:0000313" key="3">
    <source>
        <dbReference type="Proteomes" id="UP000528824"/>
    </source>
</evidence>
<dbReference type="InterPro" id="IPR012337">
    <property type="entry name" value="RNaseH-like_sf"/>
</dbReference>
<dbReference type="EMBL" id="JACHBC010000036">
    <property type="protein sequence ID" value="MBB5564852.1"/>
    <property type="molecule type" value="Genomic_DNA"/>
</dbReference>
<gene>
    <name evidence="2" type="ORF">GGI59_006564</name>
</gene>
<sequence>MIFRGPRRRKGSTAIRRSVPVRTFSDWGDPAPGFVEADLVFHSGPYAKGAFSQTLVLTDVATGWTECAPLLVRDQTVLITALAELRKLLPFPLLGFDTDNDSVFMNESVHEYCLRDNIELTRCRPYRKNDQAFVERKNGAIVRKIVGYRRVEGLQATRELAKLYSSISFNVSIRAGPRDFGRRAW</sequence>
<evidence type="ECO:0000313" key="2">
    <source>
        <dbReference type="EMBL" id="MBB5564852.1"/>
    </source>
</evidence>
<dbReference type="InterPro" id="IPR001584">
    <property type="entry name" value="Integrase_cat-core"/>
</dbReference>
<dbReference type="Proteomes" id="UP000528824">
    <property type="component" value="Unassembled WGS sequence"/>
</dbReference>